<dbReference type="PANTHER" id="PTHR33116:SF78">
    <property type="entry name" value="OS12G0587133 PROTEIN"/>
    <property type="match status" value="1"/>
</dbReference>
<sequence length="136" mass="15192">MSRMLGGSSDVFELAVGLKSNCHKLCHVKVGKLGLLNVDWVNVFQCKKAHLPIIYLGLPFGATPSSKVFWDPVLKRMESRMASCKRKFHNKGGRLVLVKAVLSNILANYLSIFEVPERVALAIENSQRSSFMEMVL</sequence>
<dbReference type="Proteomes" id="UP001280121">
    <property type="component" value="Unassembled WGS sequence"/>
</dbReference>
<evidence type="ECO:0000313" key="2">
    <source>
        <dbReference type="Proteomes" id="UP001280121"/>
    </source>
</evidence>
<dbReference type="AlphaFoldDB" id="A0AAE0CKS4"/>
<keyword evidence="2" id="KW-1185">Reference proteome</keyword>
<dbReference type="PANTHER" id="PTHR33116">
    <property type="entry name" value="REVERSE TRANSCRIPTASE ZINC-BINDING DOMAIN-CONTAINING PROTEIN-RELATED-RELATED"/>
    <property type="match status" value="1"/>
</dbReference>
<name>A0AAE0CKS4_9ROSI</name>
<accession>A0AAE0CKS4</accession>
<dbReference type="EMBL" id="JANJYI010000004">
    <property type="protein sequence ID" value="KAK2654774.1"/>
    <property type="molecule type" value="Genomic_DNA"/>
</dbReference>
<protein>
    <submittedName>
        <fullName evidence="1">Uncharacterized protein</fullName>
    </submittedName>
</protein>
<reference evidence="1" key="1">
    <citation type="journal article" date="2023" name="Plant J.">
        <title>Genome sequences and population genomics provide insights into the demographic history, inbreeding, and mutation load of two 'living fossil' tree species of Dipteronia.</title>
        <authorList>
            <person name="Feng Y."/>
            <person name="Comes H.P."/>
            <person name="Chen J."/>
            <person name="Zhu S."/>
            <person name="Lu R."/>
            <person name="Zhang X."/>
            <person name="Li P."/>
            <person name="Qiu J."/>
            <person name="Olsen K.M."/>
            <person name="Qiu Y."/>
        </authorList>
    </citation>
    <scope>NUCLEOTIDE SEQUENCE</scope>
    <source>
        <strain evidence="1">KIB01</strain>
    </source>
</reference>
<gene>
    <name evidence="1" type="ORF">Ddye_014630</name>
</gene>
<proteinExistence type="predicted"/>
<comment type="caution">
    <text evidence="1">The sequence shown here is derived from an EMBL/GenBank/DDBJ whole genome shotgun (WGS) entry which is preliminary data.</text>
</comment>
<organism evidence="1 2">
    <name type="scientific">Dipteronia dyeriana</name>
    <dbReference type="NCBI Taxonomy" id="168575"/>
    <lineage>
        <taxon>Eukaryota</taxon>
        <taxon>Viridiplantae</taxon>
        <taxon>Streptophyta</taxon>
        <taxon>Embryophyta</taxon>
        <taxon>Tracheophyta</taxon>
        <taxon>Spermatophyta</taxon>
        <taxon>Magnoliopsida</taxon>
        <taxon>eudicotyledons</taxon>
        <taxon>Gunneridae</taxon>
        <taxon>Pentapetalae</taxon>
        <taxon>rosids</taxon>
        <taxon>malvids</taxon>
        <taxon>Sapindales</taxon>
        <taxon>Sapindaceae</taxon>
        <taxon>Hippocastanoideae</taxon>
        <taxon>Acereae</taxon>
        <taxon>Dipteronia</taxon>
    </lineage>
</organism>
<evidence type="ECO:0000313" key="1">
    <source>
        <dbReference type="EMBL" id="KAK2654774.1"/>
    </source>
</evidence>